<protein>
    <submittedName>
        <fullName evidence="1">Adenylyl-sulfate kinase</fullName>
    </submittedName>
</protein>
<gene>
    <name evidence="1" type="ORF">PghCCS26_49870</name>
</gene>
<dbReference type="Proteomes" id="UP001285921">
    <property type="component" value="Unassembled WGS sequence"/>
</dbReference>
<evidence type="ECO:0000313" key="1">
    <source>
        <dbReference type="EMBL" id="GMK47857.1"/>
    </source>
</evidence>
<dbReference type="PANTHER" id="PTHR37807">
    <property type="entry name" value="OS07G0160300 PROTEIN"/>
    <property type="match status" value="1"/>
</dbReference>
<dbReference type="Pfam" id="PF13671">
    <property type="entry name" value="AAA_33"/>
    <property type="match status" value="1"/>
</dbReference>
<keyword evidence="1" id="KW-0808">Transferase</keyword>
<keyword evidence="1" id="KW-0418">Kinase</keyword>
<dbReference type="RefSeq" id="WP_127490993.1">
    <property type="nucleotide sequence ID" value="NZ_BTCL01000023.1"/>
</dbReference>
<dbReference type="PANTHER" id="PTHR37807:SF3">
    <property type="entry name" value="OS07G0160300 PROTEIN"/>
    <property type="match status" value="1"/>
</dbReference>
<dbReference type="SUPFAM" id="SSF52540">
    <property type="entry name" value="P-loop containing nucleoside triphosphate hydrolases"/>
    <property type="match status" value="1"/>
</dbReference>
<dbReference type="Gene3D" id="3.40.50.300">
    <property type="entry name" value="P-loop containing nucleotide triphosphate hydrolases"/>
    <property type="match status" value="1"/>
</dbReference>
<organism evidence="1 2">
    <name type="scientific">Paenibacillus glycanilyticus</name>
    <dbReference type="NCBI Taxonomy" id="126569"/>
    <lineage>
        <taxon>Bacteria</taxon>
        <taxon>Bacillati</taxon>
        <taxon>Bacillota</taxon>
        <taxon>Bacilli</taxon>
        <taxon>Bacillales</taxon>
        <taxon>Paenibacillaceae</taxon>
        <taxon>Paenibacillus</taxon>
    </lineage>
</organism>
<name>A0ABQ6NUF2_9BACL</name>
<keyword evidence="2" id="KW-1185">Reference proteome</keyword>
<dbReference type="InterPro" id="IPR027417">
    <property type="entry name" value="P-loop_NTPase"/>
</dbReference>
<reference evidence="1 2" key="1">
    <citation type="submission" date="2023-05" db="EMBL/GenBank/DDBJ databases">
        <title>Draft genome of Paenibacillus sp. CCS26.</title>
        <authorList>
            <person name="Akita H."/>
            <person name="Shinto Y."/>
            <person name="Kimura Z."/>
        </authorList>
    </citation>
    <scope>NUCLEOTIDE SEQUENCE [LARGE SCALE GENOMIC DNA]</scope>
    <source>
        <strain evidence="1 2">CCS26</strain>
    </source>
</reference>
<proteinExistence type="predicted"/>
<dbReference type="GO" id="GO:0016301">
    <property type="term" value="F:kinase activity"/>
    <property type="evidence" value="ECO:0007669"/>
    <property type="project" value="UniProtKB-KW"/>
</dbReference>
<sequence>MLYIFSGLPGTGKTTLSSALAGELRGVYLRVDAVEQAMKEAGMLVDGPEGYMVCYAIASQNLRLGLDVIADTVNPIPITREAWRNVAESLEVPFVEIEVVCSDEREHRHRVETRKADISGFVLPTWEQVRNRHYDPWDRDRIVIDTARQTVAESLRALYEQLNNSRSI</sequence>
<evidence type="ECO:0000313" key="2">
    <source>
        <dbReference type="Proteomes" id="UP001285921"/>
    </source>
</evidence>
<comment type="caution">
    <text evidence="1">The sequence shown here is derived from an EMBL/GenBank/DDBJ whole genome shotgun (WGS) entry which is preliminary data.</text>
</comment>
<dbReference type="EMBL" id="BTCL01000023">
    <property type="protein sequence ID" value="GMK47857.1"/>
    <property type="molecule type" value="Genomic_DNA"/>
</dbReference>
<accession>A0ABQ6NUF2</accession>